<dbReference type="EMBL" id="AWWV01013433">
    <property type="protein sequence ID" value="OMO61514.1"/>
    <property type="molecule type" value="Genomic_DNA"/>
</dbReference>
<feature type="non-terminal residue" evidence="2">
    <location>
        <position position="1"/>
    </location>
</feature>
<gene>
    <name evidence="2" type="ORF">CCACVL1_23458</name>
</gene>
<dbReference type="AlphaFoldDB" id="A0A1R3GTS5"/>
<evidence type="ECO:0000313" key="2">
    <source>
        <dbReference type="EMBL" id="OMO61514.1"/>
    </source>
</evidence>
<protein>
    <submittedName>
        <fullName evidence="2">Uncharacterized protein</fullName>
    </submittedName>
</protein>
<keyword evidence="3" id="KW-1185">Reference proteome</keyword>
<sequence>ATGLPCRLSRANHRSRRRQPLDGAGWPQKHLLSKARSLLILTLAVVSLKSA</sequence>
<evidence type="ECO:0000256" key="1">
    <source>
        <dbReference type="SAM" id="MobiDB-lite"/>
    </source>
</evidence>
<dbReference type="Proteomes" id="UP000188268">
    <property type="component" value="Unassembled WGS sequence"/>
</dbReference>
<comment type="caution">
    <text evidence="2">The sequence shown here is derived from an EMBL/GenBank/DDBJ whole genome shotgun (WGS) entry which is preliminary data.</text>
</comment>
<evidence type="ECO:0000313" key="3">
    <source>
        <dbReference type="Proteomes" id="UP000188268"/>
    </source>
</evidence>
<reference evidence="2 3" key="1">
    <citation type="submission" date="2013-09" db="EMBL/GenBank/DDBJ databases">
        <title>Corchorus capsularis genome sequencing.</title>
        <authorList>
            <person name="Alam M."/>
            <person name="Haque M.S."/>
            <person name="Islam M.S."/>
            <person name="Emdad E.M."/>
            <person name="Islam M.M."/>
            <person name="Ahmed B."/>
            <person name="Halim A."/>
            <person name="Hossen Q.M.M."/>
            <person name="Hossain M.Z."/>
            <person name="Ahmed R."/>
            <person name="Khan M.M."/>
            <person name="Islam R."/>
            <person name="Rashid M.M."/>
            <person name="Khan S.A."/>
            <person name="Rahman M.S."/>
            <person name="Alam M."/>
        </authorList>
    </citation>
    <scope>NUCLEOTIDE SEQUENCE [LARGE SCALE GENOMIC DNA]</scope>
    <source>
        <strain evidence="3">cv. CVL-1</strain>
        <tissue evidence="2">Whole seedling</tissue>
    </source>
</reference>
<name>A0A1R3GTS5_COCAP</name>
<accession>A0A1R3GTS5</accession>
<organism evidence="2 3">
    <name type="scientific">Corchorus capsularis</name>
    <name type="common">Jute</name>
    <dbReference type="NCBI Taxonomy" id="210143"/>
    <lineage>
        <taxon>Eukaryota</taxon>
        <taxon>Viridiplantae</taxon>
        <taxon>Streptophyta</taxon>
        <taxon>Embryophyta</taxon>
        <taxon>Tracheophyta</taxon>
        <taxon>Spermatophyta</taxon>
        <taxon>Magnoliopsida</taxon>
        <taxon>eudicotyledons</taxon>
        <taxon>Gunneridae</taxon>
        <taxon>Pentapetalae</taxon>
        <taxon>rosids</taxon>
        <taxon>malvids</taxon>
        <taxon>Malvales</taxon>
        <taxon>Malvaceae</taxon>
        <taxon>Grewioideae</taxon>
        <taxon>Apeibeae</taxon>
        <taxon>Corchorus</taxon>
    </lineage>
</organism>
<proteinExistence type="predicted"/>
<dbReference type="Gramene" id="OMO61514">
    <property type="protein sequence ID" value="OMO61514"/>
    <property type="gene ID" value="CCACVL1_23458"/>
</dbReference>
<feature type="region of interest" description="Disordered" evidence="1">
    <location>
        <begin position="1"/>
        <end position="24"/>
    </location>
</feature>